<reference evidence="2 3" key="1">
    <citation type="submission" date="2016-11" db="EMBL/GenBank/DDBJ databases">
        <authorList>
            <person name="Jaros S."/>
            <person name="Januszkiewicz K."/>
            <person name="Wedrychowicz H."/>
        </authorList>
    </citation>
    <scope>NUCLEOTIDE SEQUENCE [LARGE SCALE GENOMIC DNA]</scope>
    <source>
        <strain evidence="2 3">DSM 18772</strain>
    </source>
</reference>
<feature type="domain" description="Abortive phage infection protein C-terminal" evidence="1">
    <location>
        <begin position="247"/>
        <end position="396"/>
    </location>
</feature>
<dbReference type="InParanoid" id="A0A1M6KY79"/>
<protein>
    <submittedName>
        <fullName evidence="2">AIPR protein</fullName>
    </submittedName>
</protein>
<dbReference type="Proteomes" id="UP000184510">
    <property type="component" value="Unassembled WGS sequence"/>
</dbReference>
<evidence type="ECO:0000313" key="3">
    <source>
        <dbReference type="Proteomes" id="UP000184510"/>
    </source>
</evidence>
<proteinExistence type="predicted"/>
<accession>A0A1M6KY79</accession>
<name>A0A1M6KY79_9BACT</name>
<dbReference type="EMBL" id="FQYR01000004">
    <property type="protein sequence ID" value="SHJ63897.1"/>
    <property type="molecule type" value="Genomic_DNA"/>
</dbReference>
<evidence type="ECO:0000313" key="2">
    <source>
        <dbReference type="EMBL" id="SHJ63897.1"/>
    </source>
</evidence>
<sequence>MRLWALFIGGNNMSKIHIRQISKKLQEEIAPFLKDSAKDKESQILSKCLAAFGIKLATGCSNKAAALSVTDGADDNGIDAVYYSEDTKKLVVCQAKWVQDGKSEPSSGDVGKFMKGVRDLVNLEKSNFSDKFDEKWDSINKALDSFGVEYELVTIYTGAPSLGVHSVGCINETLEMLNDPEPLFHSVVLNLGEVYNALAKDVHDLPIKLQMTLTNWGKNEAPHMAYYGLISGGELANFFKDYGPRLFARNIRSLLGSTVVNEEIAQTLKKSPEYFYYFNNGITITADTVKKSGAGGTKRDIGLFEVNAASIVNGAQTVSTIGKYAEEFGLSSLDSVSVPVRIISLEHSEEDFGNSVTRANNTQNRIEGRDFVVHDKEQIRLVTELKVEGYTYNVKRSILFKANDKSFDLIEACIALACLHQDVGLAVQVKREIGRFWADLNKAPYKSIFNPTTTALMVVNAVIVLRTISEVLVYKEFQRKGEHCGIIAHGNRMIQTLVFNALGRSRVANCHTGLDDMLGEIPNLVDEQINKLELIISRDYKNAFLGSLFKNQSKCELIYNECVGNIQPVVDTVDNGTDDLFAFAEKK</sequence>
<dbReference type="Pfam" id="PF10592">
    <property type="entry name" value="AIPR"/>
    <property type="match status" value="1"/>
</dbReference>
<dbReference type="InterPro" id="IPR018891">
    <property type="entry name" value="AIPR_C"/>
</dbReference>
<gene>
    <name evidence="2" type="ORF">SAMN02745181_2238</name>
</gene>
<evidence type="ECO:0000259" key="1">
    <source>
        <dbReference type="Pfam" id="PF10592"/>
    </source>
</evidence>
<organism evidence="2 3">
    <name type="scientific">Rubritalea squalenifaciens DSM 18772</name>
    <dbReference type="NCBI Taxonomy" id="1123071"/>
    <lineage>
        <taxon>Bacteria</taxon>
        <taxon>Pseudomonadati</taxon>
        <taxon>Verrucomicrobiota</taxon>
        <taxon>Verrucomicrobiia</taxon>
        <taxon>Verrucomicrobiales</taxon>
        <taxon>Rubritaleaceae</taxon>
        <taxon>Rubritalea</taxon>
    </lineage>
</organism>
<keyword evidence="3" id="KW-1185">Reference proteome</keyword>
<dbReference type="AlphaFoldDB" id="A0A1M6KY79"/>
<dbReference type="STRING" id="1123071.SAMN02745181_2238"/>